<sequence length="384" mass="46046">MRKVQRRIRFDNGHFVNAIGRVRGLAFFWNNKVLIEQVCSTDWYISACIVDKETTRHWWLVCVYASTDGNTRKEQWKYIEERKKDWGEAWVIVGDFNDLRTNEEKWGGQERAEGSFREFNRFIRENDLMDLGYQGVPWTWRNSWEGDGEVKERLDRCLCSTEWMNKYEKARCTHVETEALDHLMLLIDTNPDNTKRRRRFYFDQRWTKDPETKNVIKEAWSKDISGSRMFKITRKLKECRITILEWRKTVEGNSKVRVHELKEKLKLEKARNEVGKSGRIVELKSQLSKAYKEEELYWSQKTRSKWLKEGDRNTAYFHASVMAKMRRNTISTLQRNDGTWCKDEKEMEEELSECYKDLFSTTHPDNFEDILTEILSTISSQMNE</sequence>
<dbReference type="PANTHER" id="PTHR33710:SF71">
    <property type="entry name" value="ENDONUCLEASE_EXONUCLEASE_PHOSPHATASE DOMAIN-CONTAINING PROTEIN"/>
    <property type="match status" value="1"/>
</dbReference>
<name>A0ABM4VUD8_COFAR</name>
<protein>
    <recommendedName>
        <fullName evidence="3">Endonuclease/exonuclease/phosphatase domain-containing protein</fullName>
    </recommendedName>
</protein>
<keyword evidence="1" id="KW-1185">Reference proteome</keyword>
<dbReference type="Proteomes" id="UP001652660">
    <property type="component" value="Chromosome 10e"/>
</dbReference>
<organism evidence="1 2">
    <name type="scientific">Coffea arabica</name>
    <name type="common">Arabian coffee</name>
    <dbReference type="NCBI Taxonomy" id="13443"/>
    <lineage>
        <taxon>Eukaryota</taxon>
        <taxon>Viridiplantae</taxon>
        <taxon>Streptophyta</taxon>
        <taxon>Embryophyta</taxon>
        <taxon>Tracheophyta</taxon>
        <taxon>Spermatophyta</taxon>
        <taxon>Magnoliopsida</taxon>
        <taxon>eudicotyledons</taxon>
        <taxon>Gunneridae</taxon>
        <taxon>Pentapetalae</taxon>
        <taxon>asterids</taxon>
        <taxon>lamiids</taxon>
        <taxon>Gentianales</taxon>
        <taxon>Rubiaceae</taxon>
        <taxon>Ixoroideae</taxon>
        <taxon>Gardenieae complex</taxon>
        <taxon>Bertiereae - Coffeeae clade</taxon>
        <taxon>Coffeeae</taxon>
        <taxon>Coffea</taxon>
    </lineage>
</organism>
<gene>
    <name evidence="2" type="primary">LOC140015151</name>
</gene>
<dbReference type="GeneID" id="140015151"/>
<dbReference type="InterPro" id="IPR036691">
    <property type="entry name" value="Endo/exonu/phosph_ase_sf"/>
</dbReference>
<evidence type="ECO:0000313" key="1">
    <source>
        <dbReference type="Proteomes" id="UP001652660"/>
    </source>
</evidence>
<accession>A0ABM4VUD8</accession>
<dbReference type="SUPFAM" id="SSF56219">
    <property type="entry name" value="DNase I-like"/>
    <property type="match status" value="1"/>
</dbReference>
<reference evidence="2" key="1">
    <citation type="submission" date="2025-08" db="UniProtKB">
        <authorList>
            <consortium name="RefSeq"/>
        </authorList>
    </citation>
    <scope>IDENTIFICATION</scope>
    <source>
        <tissue evidence="2">Leaves</tissue>
    </source>
</reference>
<dbReference type="Gene3D" id="3.60.10.10">
    <property type="entry name" value="Endonuclease/exonuclease/phosphatase"/>
    <property type="match status" value="1"/>
</dbReference>
<evidence type="ECO:0008006" key="3">
    <source>
        <dbReference type="Google" id="ProtNLM"/>
    </source>
</evidence>
<dbReference type="PANTHER" id="PTHR33710">
    <property type="entry name" value="BNAC02G09200D PROTEIN"/>
    <property type="match status" value="1"/>
</dbReference>
<proteinExistence type="predicted"/>
<dbReference type="RefSeq" id="XP_071923151.1">
    <property type="nucleotide sequence ID" value="XM_072067050.1"/>
</dbReference>
<evidence type="ECO:0000313" key="2">
    <source>
        <dbReference type="RefSeq" id="XP_071923151.1"/>
    </source>
</evidence>